<comment type="similarity">
    <text evidence="2 6">Belongs to the transposase mutator family.</text>
</comment>
<keyword evidence="6" id="KW-0814">Transposable element</keyword>
<keyword evidence="5 6" id="KW-0233">DNA recombination</keyword>
<feature type="region of interest" description="Disordered" evidence="7">
    <location>
        <begin position="57"/>
        <end position="87"/>
    </location>
</feature>
<proteinExistence type="inferred from homology"/>
<evidence type="ECO:0000313" key="8">
    <source>
        <dbReference type="EMBL" id="MBT0959870.1"/>
    </source>
</evidence>
<gene>
    <name evidence="8" type="ORF">I8J34_01680</name>
</gene>
<dbReference type="RefSeq" id="WP_214359616.1">
    <property type="nucleotide sequence ID" value="NZ_JAEKFT010000001.1"/>
</dbReference>
<evidence type="ECO:0000256" key="2">
    <source>
        <dbReference type="ARBA" id="ARBA00010961"/>
    </source>
</evidence>
<dbReference type="Proteomes" id="UP000694660">
    <property type="component" value="Unassembled WGS sequence"/>
</dbReference>
<dbReference type="GO" id="GO:0006313">
    <property type="term" value="P:DNA transposition"/>
    <property type="evidence" value="ECO:0007669"/>
    <property type="project" value="UniProtKB-UniRule"/>
</dbReference>
<dbReference type="GO" id="GO:0004803">
    <property type="term" value="F:transposase activity"/>
    <property type="evidence" value="ECO:0007669"/>
    <property type="project" value="UniProtKB-UniRule"/>
</dbReference>
<comment type="caution">
    <text evidence="8">The sequence shown here is derived from an EMBL/GenBank/DDBJ whole genome shotgun (WGS) entry which is preliminary data.</text>
</comment>
<dbReference type="PANTHER" id="PTHR33217">
    <property type="entry name" value="TRANSPOSASE FOR INSERTION SEQUENCE ELEMENT IS1081"/>
    <property type="match status" value="1"/>
</dbReference>
<organism evidence="8 9">
    <name type="scientific">Denitromonas iodatirespirans</name>
    <dbReference type="NCBI Taxonomy" id="2795389"/>
    <lineage>
        <taxon>Bacteria</taxon>
        <taxon>Pseudomonadati</taxon>
        <taxon>Pseudomonadota</taxon>
        <taxon>Betaproteobacteria</taxon>
        <taxon>Rhodocyclales</taxon>
        <taxon>Zoogloeaceae</taxon>
        <taxon>Denitromonas</taxon>
    </lineage>
</organism>
<comment type="function">
    <text evidence="1 6">Required for the transposition of the insertion element.</text>
</comment>
<dbReference type="GO" id="GO:0003677">
    <property type="term" value="F:DNA binding"/>
    <property type="evidence" value="ECO:0007669"/>
    <property type="project" value="UniProtKB-UniRule"/>
</dbReference>
<dbReference type="AlphaFoldDB" id="A0A944D4U5"/>
<keyword evidence="3 6" id="KW-0815">Transposition</keyword>
<name>A0A944D4U5_DENI1</name>
<evidence type="ECO:0000256" key="6">
    <source>
        <dbReference type="RuleBase" id="RU365089"/>
    </source>
</evidence>
<dbReference type="EMBL" id="JAEKFT010000001">
    <property type="protein sequence ID" value="MBT0959870.1"/>
    <property type="molecule type" value="Genomic_DNA"/>
</dbReference>
<feature type="non-terminal residue" evidence="8">
    <location>
        <position position="148"/>
    </location>
</feature>
<sequence>MPRKTSKKSTAAALPSIPKELIDGFVSGPMSAEAINAASMAFKKALIERALGAEMSHHLGYPPGADKPAEATNHRNGASAKTVLTEDGPLRIDVPRDRQGQFEPVLIPKHERRFTGFDDKIIAMYARGMTIREIQGFLIDQYGTEVSP</sequence>
<keyword evidence="9" id="KW-1185">Reference proteome</keyword>
<evidence type="ECO:0000256" key="3">
    <source>
        <dbReference type="ARBA" id="ARBA00022578"/>
    </source>
</evidence>
<evidence type="ECO:0000256" key="1">
    <source>
        <dbReference type="ARBA" id="ARBA00002190"/>
    </source>
</evidence>
<dbReference type="PANTHER" id="PTHR33217:SF5">
    <property type="entry name" value="MUTATOR FAMILY TRANSPOSASE"/>
    <property type="match status" value="1"/>
</dbReference>
<dbReference type="InterPro" id="IPR001207">
    <property type="entry name" value="Transposase_mutator"/>
</dbReference>
<evidence type="ECO:0000256" key="7">
    <source>
        <dbReference type="SAM" id="MobiDB-lite"/>
    </source>
</evidence>
<accession>A0A944D4U5</accession>
<reference evidence="9" key="1">
    <citation type="journal article" date="2022" name="ISME J.">
        <title>Genetic and phylogenetic analysis of dissimilatory iodate-reducing bacteria identifies potential niches across the world's oceans.</title>
        <authorList>
            <person name="Reyes-Umana V."/>
            <person name="Henning Z."/>
            <person name="Lee K."/>
            <person name="Barnum T.P."/>
            <person name="Coates J.D."/>
        </authorList>
    </citation>
    <scope>NUCLEOTIDE SEQUENCE [LARGE SCALE GENOMIC DNA]</scope>
    <source>
        <strain evidence="9">IR12</strain>
    </source>
</reference>
<evidence type="ECO:0000256" key="5">
    <source>
        <dbReference type="ARBA" id="ARBA00023172"/>
    </source>
</evidence>
<protein>
    <recommendedName>
        <fullName evidence="6">Mutator family transposase</fullName>
    </recommendedName>
</protein>
<keyword evidence="4 6" id="KW-0238">DNA-binding</keyword>
<evidence type="ECO:0000313" key="9">
    <source>
        <dbReference type="Proteomes" id="UP000694660"/>
    </source>
</evidence>
<evidence type="ECO:0000256" key="4">
    <source>
        <dbReference type="ARBA" id="ARBA00023125"/>
    </source>
</evidence>
<dbReference type="Pfam" id="PF00872">
    <property type="entry name" value="Transposase_mut"/>
    <property type="match status" value="1"/>
</dbReference>